<evidence type="ECO:0000256" key="4">
    <source>
        <dbReference type="ARBA" id="ARBA00020902"/>
    </source>
</evidence>
<evidence type="ECO:0000256" key="8">
    <source>
        <dbReference type="ARBA" id="ARBA00022679"/>
    </source>
</evidence>
<dbReference type="RefSeq" id="WP_076602838.1">
    <property type="nucleotide sequence ID" value="NZ_FTMD01000009.1"/>
</dbReference>
<dbReference type="EMBL" id="FTMD01000009">
    <property type="protein sequence ID" value="SIR05501.1"/>
    <property type="molecule type" value="Genomic_DNA"/>
</dbReference>
<evidence type="ECO:0000256" key="11">
    <source>
        <dbReference type="HAMAP-Rule" id="MF_00392"/>
    </source>
</evidence>
<dbReference type="STRING" id="34027.SAMN05421829_109111"/>
<keyword evidence="9 11" id="KW-0443">Lipid metabolism</keyword>
<evidence type="ECO:0000256" key="10">
    <source>
        <dbReference type="ARBA" id="ARBA00048975"/>
    </source>
</evidence>
<reference evidence="13" key="1">
    <citation type="submission" date="2017-01" db="EMBL/GenBank/DDBJ databases">
        <authorList>
            <person name="Varghese N."/>
            <person name="Submissions S."/>
        </authorList>
    </citation>
    <scope>NUCLEOTIDE SEQUENCE [LARGE SCALE GENOMIC DNA]</scope>
    <source>
        <strain evidence="13">ATCC 51758</strain>
    </source>
</reference>
<keyword evidence="6 11" id="KW-0441">Lipid A biosynthesis</keyword>
<dbReference type="Pfam" id="PF02684">
    <property type="entry name" value="LpxB"/>
    <property type="match status" value="1"/>
</dbReference>
<dbReference type="GO" id="GO:0008915">
    <property type="term" value="F:lipid-A-disaccharide synthase activity"/>
    <property type="evidence" value="ECO:0007669"/>
    <property type="project" value="UniProtKB-UniRule"/>
</dbReference>
<evidence type="ECO:0000313" key="12">
    <source>
        <dbReference type="EMBL" id="SIR05501.1"/>
    </source>
</evidence>
<keyword evidence="5 11" id="KW-0444">Lipid biosynthesis</keyword>
<evidence type="ECO:0000256" key="9">
    <source>
        <dbReference type="ARBA" id="ARBA00023098"/>
    </source>
</evidence>
<comment type="similarity">
    <text evidence="2 11">Belongs to the LpxB family.</text>
</comment>
<name>A0A1N6XTK4_9RHOO</name>
<proteinExistence type="inferred from homology"/>
<dbReference type="GO" id="GO:0005543">
    <property type="term" value="F:phospholipid binding"/>
    <property type="evidence" value="ECO:0007669"/>
    <property type="project" value="TreeGrafter"/>
</dbReference>
<dbReference type="NCBIfam" id="TIGR00215">
    <property type="entry name" value="lpxB"/>
    <property type="match status" value="1"/>
</dbReference>
<comment type="pathway">
    <text evidence="11">Bacterial outer membrane biogenesis; LPS lipid A biosynthesis.</text>
</comment>
<protein>
    <recommendedName>
        <fullName evidence="4 11">Lipid-A-disaccharide synthase</fullName>
        <ecNumber evidence="3 11">2.4.1.182</ecNumber>
    </recommendedName>
</protein>
<dbReference type="EC" id="2.4.1.182" evidence="3 11"/>
<dbReference type="HAMAP" id="MF_00392">
    <property type="entry name" value="LpxB"/>
    <property type="match status" value="1"/>
</dbReference>
<evidence type="ECO:0000256" key="7">
    <source>
        <dbReference type="ARBA" id="ARBA00022676"/>
    </source>
</evidence>
<evidence type="ECO:0000256" key="6">
    <source>
        <dbReference type="ARBA" id="ARBA00022556"/>
    </source>
</evidence>
<dbReference type="AlphaFoldDB" id="A0A1N6XTK4"/>
<keyword evidence="13" id="KW-1185">Reference proteome</keyword>
<dbReference type="PANTHER" id="PTHR30372">
    <property type="entry name" value="LIPID-A-DISACCHARIDE SYNTHASE"/>
    <property type="match status" value="1"/>
</dbReference>
<sequence length="391" mass="43427">MAIRIAMVAGEASGDLLASHLIRAIRHKIPDAEFFGIGGPKMQAEGFDVRWPCERLAVHGYVDALKRYRELSGIRRTLLKQVKAERPDAFIGVDAPDFNLWLERKIRGAGMPAIHFVSPSIWAWRGGRIKGIARAVSHMLCLFPFEPALYEQAGIPVTYVGHPLADTFPLQPDREHARELLGLPAAGRVIALLPGSRQSEVRNLAPTYIETAKLLLERHPEVSFVVPLATRETRQLFAEALCAAQAEELPIRMLFGHAVEAMTAADVVLVASGTASLEAALLKRPMVISYRIGKWQYRLMKRMAYLPWVGLPNILCNETVVPELLQDEATPPALADALERWLGDPEGCAQLAQRFDALHRQLRQNTAEKAAAAILPYLNRTPEWNPSRQPA</sequence>
<evidence type="ECO:0000313" key="13">
    <source>
        <dbReference type="Proteomes" id="UP000186819"/>
    </source>
</evidence>
<evidence type="ECO:0000256" key="1">
    <source>
        <dbReference type="ARBA" id="ARBA00002056"/>
    </source>
</evidence>
<gene>
    <name evidence="11" type="primary">lpxB</name>
    <name evidence="12" type="ORF">SAMN05421829_109111</name>
</gene>
<dbReference type="UniPathway" id="UPA00973"/>
<organism evidence="12 13">
    <name type="scientific">Aromatoleum tolulyticum</name>
    <dbReference type="NCBI Taxonomy" id="34027"/>
    <lineage>
        <taxon>Bacteria</taxon>
        <taxon>Pseudomonadati</taxon>
        <taxon>Pseudomonadota</taxon>
        <taxon>Betaproteobacteria</taxon>
        <taxon>Rhodocyclales</taxon>
        <taxon>Rhodocyclaceae</taxon>
        <taxon>Aromatoleum</taxon>
    </lineage>
</organism>
<dbReference type="Gene3D" id="3.40.50.2000">
    <property type="entry name" value="Glycogen Phosphorylase B"/>
    <property type="match status" value="1"/>
</dbReference>
<evidence type="ECO:0000256" key="5">
    <source>
        <dbReference type="ARBA" id="ARBA00022516"/>
    </source>
</evidence>
<comment type="function">
    <text evidence="1 11">Condensation of UDP-2,3-diacylglucosamine and 2,3-diacylglucosamine-1-phosphate to form lipid A disaccharide, a precursor of lipid A, a phosphorylated glycolipid that anchors the lipopolysaccharide to the outer membrane of the cell.</text>
</comment>
<accession>A0A1N6XTK4</accession>
<evidence type="ECO:0000256" key="2">
    <source>
        <dbReference type="ARBA" id="ARBA00007868"/>
    </source>
</evidence>
<dbReference type="InterPro" id="IPR003835">
    <property type="entry name" value="Glyco_trans_19"/>
</dbReference>
<dbReference type="GO" id="GO:0009245">
    <property type="term" value="P:lipid A biosynthetic process"/>
    <property type="evidence" value="ECO:0007669"/>
    <property type="project" value="UniProtKB-UniRule"/>
</dbReference>
<dbReference type="PANTHER" id="PTHR30372:SF4">
    <property type="entry name" value="LIPID-A-DISACCHARIDE SYNTHASE, MITOCHONDRIAL-RELATED"/>
    <property type="match status" value="1"/>
</dbReference>
<dbReference type="OrthoDB" id="9801642at2"/>
<evidence type="ECO:0000256" key="3">
    <source>
        <dbReference type="ARBA" id="ARBA00012687"/>
    </source>
</evidence>
<keyword evidence="8 11" id="KW-0808">Transferase</keyword>
<comment type="catalytic activity">
    <reaction evidence="10 11">
        <text>a lipid X + a UDP-2-N,3-O-bis[(3R)-3-hydroxyacyl]-alpha-D-glucosamine = a lipid A disaccharide + UDP + H(+)</text>
        <dbReference type="Rhea" id="RHEA:67828"/>
        <dbReference type="ChEBI" id="CHEBI:15378"/>
        <dbReference type="ChEBI" id="CHEBI:58223"/>
        <dbReference type="ChEBI" id="CHEBI:137748"/>
        <dbReference type="ChEBI" id="CHEBI:176338"/>
        <dbReference type="ChEBI" id="CHEBI:176343"/>
        <dbReference type="EC" id="2.4.1.182"/>
    </reaction>
</comment>
<dbReference type="SUPFAM" id="SSF53756">
    <property type="entry name" value="UDP-Glycosyltransferase/glycogen phosphorylase"/>
    <property type="match status" value="1"/>
</dbReference>
<dbReference type="Proteomes" id="UP000186819">
    <property type="component" value="Unassembled WGS sequence"/>
</dbReference>
<keyword evidence="7 11" id="KW-0328">Glycosyltransferase</keyword>
<dbReference type="GO" id="GO:0016020">
    <property type="term" value="C:membrane"/>
    <property type="evidence" value="ECO:0007669"/>
    <property type="project" value="GOC"/>
</dbReference>